<name>A0A2J7R4H9_9NEOP</name>
<sequence length="256" mass="30168">TIYSWYKNFVQIRCSVCHIKPPGRPHVSDTTVEQIRESFVRSPQKSTRCESQKSGIPNVTMWRVFRKRLHLKAYKLSIVQRLTDADKVVCKEFCMQMFHHIQDDSVIFSDESTFHVSGKVNTHNHRIWGSENPHVSLRKERVYGPFFFVETTITSIIYLDMLFQEFLIPQLDEDNQERRIHFQQDSAPPHYLGEVRKYLNTHFPGRWIGRVAPIAWPPRSQELTPLDFFLWGFVKARVFVPPLPANIIELRTRLTA</sequence>
<gene>
    <name evidence="1" type="ORF">B7P43_G15308</name>
</gene>
<dbReference type="GO" id="GO:0003676">
    <property type="term" value="F:nucleic acid binding"/>
    <property type="evidence" value="ECO:0007669"/>
    <property type="project" value="InterPro"/>
</dbReference>
<evidence type="ECO:0008006" key="3">
    <source>
        <dbReference type="Google" id="ProtNLM"/>
    </source>
</evidence>
<proteinExistence type="predicted"/>
<dbReference type="OrthoDB" id="10024802at2759"/>
<comment type="caution">
    <text evidence="1">The sequence shown here is derived from an EMBL/GenBank/DDBJ whole genome shotgun (WGS) entry which is preliminary data.</text>
</comment>
<evidence type="ECO:0000313" key="2">
    <source>
        <dbReference type="Proteomes" id="UP000235965"/>
    </source>
</evidence>
<protein>
    <recommendedName>
        <fullName evidence="3">Tc1-like transposase DDE domain-containing protein</fullName>
    </recommendedName>
</protein>
<keyword evidence="2" id="KW-1185">Reference proteome</keyword>
<reference evidence="1 2" key="1">
    <citation type="submission" date="2017-12" db="EMBL/GenBank/DDBJ databases">
        <title>Hemimetabolous genomes reveal molecular basis of termite eusociality.</title>
        <authorList>
            <person name="Harrison M.C."/>
            <person name="Jongepier E."/>
            <person name="Robertson H.M."/>
            <person name="Arning N."/>
            <person name="Bitard-Feildel T."/>
            <person name="Chao H."/>
            <person name="Childers C.P."/>
            <person name="Dinh H."/>
            <person name="Doddapaneni H."/>
            <person name="Dugan S."/>
            <person name="Gowin J."/>
            <person name="Greiner C."/>
            <person name="Han Y."/>
            <person name="Hu H."/>
            <person name="Hughes D.S.T."/>
            <person name="Huylmans A.-K."/>
            <person name="Kemena C."/>
            <person name="Kremer L.P.M."/>
            <person name="Lee S.L."/>
            <person name="Lopez-Ezquerra A."/>
            <person name="Mallet L."/>
            <person name="Monroy-Kuhn J.M."/>
            <person name="Moser A."/>
            <person name="Murali S.C."/>
            <person name="Muzny D.M."/>
            <person name="Otani S."/>
            <person name="Piulachs M.-D."/>
            <person name="Poelchau M."/>
            <person name="Qu J."/>
            <person name="Schaub F."/>
            <person name="Wada-Katsumata A."/>
            <person name="Worley K.C."/>
            <person name="Xie Q."/>
            <person name="Ylla G."/>
            <person name="Poulsen M."/>
            <person name="Gibbs R.A."/>
            <person name="Schal C."/>
            <person name="Richards S."/>
            <person name="Belles X."/>
            <person name="Korb J."/>
            <person name="Bornberg-Bauer E."/>
        </authorList>
    </citation>
    <scope>NUCLEOTIDE SEQUENCE [LARGE SCALE GENOMIC DNA]</scope>
    <source>
        <tissue evidence="1">Whole body</tissue>
    </source>
</reference>
<dbReference type="PANTHER" id="PTHR47326:SF1">
    <property type="entry name" value="HTH PSQ-TYPE DOMAIN-CONTAINING PROTEIN"/>
    <property type="match status" value="1"/>
</dbReference>
<dbReference type="InParanoid" id="A0A2J7R4H9"/>
<accession>A0A2J7R4H9</accession>
<organism evidence="1 2">
    <name type="scientific">Cryptotermes secundus</name>
    <dbReference type="NCBI Taxonomy" id="105785"/>
    <lineage>
        <taxon>Eukaryota</taxon>
        <taxon>Metazoa</taxon>
        <taxon>Ecdysozoa</taxon>
        <taxon>Arthropoda</taxon>
        <taxon>Hexapoda</taxon>
        <taxon>Insecta</taxon>
        <taxon>Pterygota</taxon>
        <taxon>Neoptera</taxon>
        <taxon>Polyneoptera</taxon>
        <taxon>Dictyoptera</taxon>
        <taxon>Blattodea</taxon>
        <taxon>Blattoidea</taxon>
        <taxon>Termitoidae</taxon>
        <taxon>Kalotermitidae</taxon>
        <taxon>Cryptotermitinae</taxon>
        <taxon>Cryptotermes</taxon>
    </lineage>
</organism>
<dbReference type="Gene3D" id="3.30.420.10">
    <property type="entry name" value="Ribonuclease H-like superfamily/Ribonuclease H"/>
    <property type="match status" value="1"/>
</dbReference>
<dbReference type="AlphaFoldDB" id="A0A2J7R4H9"/>
<feature type="non-terminal residue" evidence="1">
    <location>
        <position position="1"/>
    </location>
</feature>
<dbReference type="EMBL" id="NEVH01007412">
    <property type="protein sequence ID" value="PNF35740.1"/>
    <property type="molecule type" value="Genomic_DNA"/>
</dbReference>
<evidence type="ECO:0000313" key="1">
    <source>
        <dbReference type="EMBL" id="PNF35740.1"/>
    </source>
</evidence>
<dbReference type="STRING" id="105785.A0A2J7R4H9"/>
<dbReference type="InterPro" id="IPR036397">
    <property type="entry name" value="RNaseH_sf"/>
</dbReference>
<dbReference type="PANTHER" id="PTHR47326">
    <property type="entry name" value="TRANSPOSABLE ELEMENT TC3 TRANSPOSASE-LIKE PROTEIN"/>
    <property type="match status" value="1"/>
</dbReference>
<dbReference type="Proteomes" id="UP000235965">
    <property type="component" value="Unassembled WGS sequence"/>
</dbReference>